<dbReference type="SUPFAM" id="SSF54611">
    <property type="entry name" value="SecB-like"/>
    <property type="match status" value="1"/>
</dbReference>
<protein>
    <recommendedName>
        <fullName evidence="2">Preprotein translocase subunit SecB</fullName>
    </recommendedName>
</protein>
<dbReference type="AlphaFoldDB" id="A0A486XCR3"/>
<evidence type="ECO:0000313" key="1">
    <source>
        <dbReference type="EMBL" id="VGM95237.1"/>
    </source>
</evidence>
<reference evidence="1" key="1">
    <citation type="submission" date="2019-03" db="EMBL/GenBank/DDBJ databases">
        <authorList>
            <consortium name="Pathogen Informatics"/>
        </authorList>
    </citation>
    <scope>NUCLEOTIDE SEQUENCE</scope>
    <source>
        <strain evidence="1">Unknown</strain>
    </source>
</reference>
<dbReference type="Gene3D" id="3.10.420.10">
    <property type="entry name" value="SecB-like"/>
    <property type="match status" value="1"/>
</dbReference>
<proteinExistence type="predicted"/>
<gene>
    <name evidence="1" type="ORF">NCTC4101_00599</name>
</gene>
<name>A0A486XCR3_9PAST</name>
<evidence type="ECO:0008006" key="2">
    <source>
        <dbReference type="Google" id="ProtNLM"/>
    </source>
</evidence>
<sequence length="155" mass="17674">MYEKHPIQLVSVSYHKLSIELNQKQQENLTSEIDENSNSFQMRFAHSEYDKEMKSIGVKLNISIGYEYDGVSTPQKISNCDFYLEVTVEGIFLVDESLFPIDKIESWASSNAPLVLYSYAREAAFSLTNRLDKNSAAILPLLSVPTFRIVQPNNK</sequence>
<organism evidence="1">
    <name type="scientific">uncultured Avibacterium sp</name>
    <dbReference type="NCBI Taxonomy" id="1936169"/>
    <lineage>
        <taxon>Bacteria</taxon>
        <taxon>Pseudomonadati</taxon>
        <taxon>Pseudomonadota</taxon>
        <taxon>Gammaproteobacteria</taxon>
        <taxon>Pasteurellales</taxon>
        <taxon>Pasteurellaceae</taxon>
        <taxon>Avibacterium</taxon>
        <taxon>environmental samples</taxon>
    </lineage>
</organism>
<accession>A0A486XCR3</accession>
<dbReference type="InterPro" id="IPR035958">
    <property type="entry name" value="SecB-like_sf"/>
</dbReference>
<dbReference type="EMBL" id="CAAHDN010000007">
    <property type="protein sequence ID" value="VGM95237.1"/>
    <property type="molecule type" value="Genomic_DNA"/>
</dbReference>